<accession>A0A8T0E9C3</accession>
<protein>
    <recommendedName>
        <fullName evidence="1">FAS1 domain-containing protein</fullName>
    </recommendedName>
</protein>
<dbReference type="AlphaFoldDB" id="A0A8T0E9C3"/>
<evidence type="ECO:0000259" key="1">
    <source>
        <dbReference type="PROSITE" id="PS50213"/>
    </source>
</evidence>
<evidence type="ECO:0000313" key="2">
    <source>
        <dbReference type="EMBL" id="KAF8768084.1"/>
    </source>
</evidence>
<evidence type="ECO:0000313" key="3">
    <source>
        <dbReference type="Proteomes" id="UP000807504"/>
    </source>
</evidence>
<dbReference type="Gene3D" id="2.30.180.10">
    <property type="entry name" value="FAS1 domain"/>
    <property type="match status" value="1"/>
</dbReference>
<dbReference type="Pfam" id="PF02469">
    <property type="entry name" value="Fasciclin"/>
    <property type="match status" value="1"/>
</dbReference>
<reference evidence="2" key="2">
    <citation type="submission" date="2020-06" db="EMBL/GenBank/DDBJ databases">
        <authorList>
            <person name="Sheffer M."/>
        </authorList>
    </citation>
    <scope>NUCLEOTIDE SEQUENCE</scope>
</reference>
<feature type="domain" description="FAS1" evidence="1">
    <location>
        <begin position="1"/>
        <end position="110"/>
    </location>
</feature>
<comment type="caution">
    <text evidence="2">The sequence shown here is derived from an EMBL/GenBank/DDBJ whole genome shotgun (WGS) entry which is preliminary data.</text>
</comment>
<name>A0A8T0E9C3_ARGBR</name>
<dbReference type="InterPro" id="IPR000782">
    <property type="entry name" value="FAS1_domain"/>
</dbReference>
<proteinExistence type="predicted"/>
<dbReference type="PROSITE" id="PS50213">
    <property type="entry name" value="FAS1"/>
    <property type="match status" value="1"/>
</dbReference>
<keyword evidence="3" id="KW-1185">Reference proteome</keyword>
<dbReference type="SUPFAM" id="SSF82153">
    <property type="entry name" value="FAS1 domain"/>
    <property type="match status" value="1"/>
</dbReference>
<dbReference type="InterPro" id="IPR036378">
    <property type="entry name" value="FAS1_dom_sf"/>
</dbReference>
<reference evidence="2" key="1">
    <citation type="journal article" date="2020" name="bioRxiv">
        <title>Chromosome-level reference genome of the European wasp spider Argiope bruennichi: a resource for studies on range expansion and evolutionary adaptation.</title>
        <authorList>
            <person name="Sheffer M.M."/>
            <person name="Hoppe A."/>
            <person name="Krehenwinkel H."/>
            <person name="Uhl G."/>
            <person name="Kuss A.W."/>
            <person name="Jensen L."/>
            <person name="Jensen C."/>
            <person name="Gillespie R.G."/>
            <person name="Hoff K.J."/>
            <person name="Prost S."/>
        </authorList>
    </citation>
    <scope>NUCLEOTIDE SEQUENCE</scope>
</reference>
<sequence>MENHSIKGTNYNYYYFQKSPPSSSFSCFYDIISHFDPSDILSLHHLIKRHLVRGTYFSSGVQEDLQKTSEKNTPMTLSLQEGILTINSVPVTYSDITATNGVLHVIDQFL</sequence>
<gene>
    <name evidence="2" type="ORF">HNY73_020938</name>
</gene>
<organism evidence="2 3">
    <name type="scientific">Argiope bruennichi</name>
    <name type="common">Wasp spider</name>
    <name type="synonym">Aranea bruennichi</name>
    <dbReference type="NCBI Taxonomy" id="94029"/>
    <lineage>
        <taxon>Eukaryota</taxon>
        <taxon>Metazoa</taxon>
        <taxon>Ecdysozoa</taxon>
        <taxon>Arthropoda</taxon>
        <taxon>Chelicerata</taxon>
        <taxon>Arachnida</taxon>
        <taxon>Araneae</taxon>
        <taxon>Araneomorphae</taxon>
        <taxon>Entelegynae</taxon>
        <taxon>Araneoidea</taxon>
        <taxon>Araneidae</taxon>
        <taxon>Argiope</taxon>
    </lineage>
</organism>
<dbReference type="Proteomes" id="UP000807504">
    <property type="component" value="Unassembled WGS sequence"/>
</dbReference>
<dbReference type="EMBL" id="JABXBU010002230">
    <property type="protein sequence ID" value="KAF8768084.1"/>
    <property type="molecule type" value="Genomic_DNA"/>
</dbReference>